<evidence type="ECO:0000256" key="2">
    <source>
        <dbReference type="ARBA" id="ARBA00012438"/>
    </source>
</evidence>
<keyword evidence="7" id="KW-1133">Transmembrane helix</keyword>
<dbReference type="InterPro" id="IPR003661">
    <property type="entry name" value="HisK_dim/P_dom"/>
</dbReference>
<evidence type="ECO:0000256" key="6">
    <source>
        <dbReference type="ARBA" id="ARBA00023012"/>
    </source>
</evidence>
<dbReference type="EC" id="2.7.13.3" evidence="2"/>
<keyword evidence="3" id="KW-0597">Phosphoprotein</keyword>
<dbReference type="Pfam" id="PF00512">
    <property type="entry name" value="HisKA"/>
    <property type="match status" value="1"/>
</dbReference>
<accession>A0ABX9KIK2</accession>
<protein>
    <recommendedName>
        <fullName evidence="2">histidine kinase</fullName>
        <ecNumber evidence="2">2.7.13.3</ecNumber>
    </recommendedName>
</protein>
<dbReference type="GO" id="GO:0016301">
    <property type="term" value="F:kinase activity"/>
    <property type="evidence" value="ECO:0007669"/>
    <property type="project" value="UniProtKB-KW"/>
</dbReference>
<reference evidence="9 10" key="1">
    <citation type="submission" date="2018-08" db="EMBL/GenBank/DDBJ databases">
        <title>Draft genome sequence of Psychrilyobacter sp. strain SD5 isolated from Black Sea water.</title>
        <authorList>
            <person name="Yadav S."/>
            <person name="Villanueva L."/>
            <person name="Damste J.S.S."/>
        </authorList>
    </citation>
    <scope>NUCLEOTIDE SEQUENCE [LARGE SCALE GENOMIC DNA]</scope>
    <source>
        <strain evidence="9 10">SD5</strain>
    </source>
</reference>
<keyword evidence="6" id="KW-0902">Two-component regulatory system</keyword>
<dbReference type="Gene3D" id="1.10.287.130">
    <property type="match status" value="1"/>
</dbReference>
<dbReference type="InterPro" id="IPR005467">
    <property type="entry name" value="His_kinase_dom"/>
</dbReference>
<evidence type="ECO:0000256" key="4">
    <source>
        <dbReference type="ARBA" id="ARBA00022679"/>
    </source>
</evidence>
<dbReference type="InterPro" id="IPR036890">
    <property type="entry name" value="HATPase_C_sf"/>
</dbReference>
<evidence type="ECO:0000256" key="3">
    <source>
        <dbReference type="ARBA" id="ARBA00022553"/>
    </source>
</evidence>
<dbReference type="SMART" id="SM00388">
    <property type="entry name" value="HisKA"/>
    <property type="match status" value="1"/>
</dbReference>
<dbReference type="CDD" id="cd00082">
    <property type="entry name" value="HisKA"/>
    <property type="match status" value="1"/>
</dbReference>
<dbReference type="RefSeq" id="WP_114641736.1">
    <property type="nucleotide sequence ID" value="NZ_JAACIO010000007.1"/>
</dbReference>
<evidence type="ECO:0000256" key="7">
    <source>
        <dbReference type="SAM" id="Phobius"/>
    </source>
</evidence>
<keyword evidence="5 9" id="KW-0418">Kinase</keyword>
<feature type="domain" description="Histidine kinase" evidence="8">
    <location>
        <begin position="311"/>
        <end position="523"/>
    </location>
</feature>
<dbReference type="InterPro" id="IPR004358">
    <property type="entry name" value="Sig_transdc_His_kin-like_C"/>
</dbReference>
<evidence type="ECO:0000313" key="10">
    <source>
        <dbReference type="Proteomes" id="UP000263486"/>
    </source>
</evidence>
<dbReference type="InterPro" id="IPR050351">
    <property type="entry name" value="BphY/WalK/GraS-like"/>
</dbReference>
<sequence>MENSLRNDAYLIKNIILQNPSGNYGDLFKKTQKRFTIIGLDGEVLFDSMEEKSIDSMENHHNRPEILSALKNNEGISTRKSETTKKEMIYFALKLNPSQIIRVSVISNNALRHVKLSTYIHIILFSLLNLFALISYRFYLKRYLFERIDQIKKMLEDGNEIKEVVSKDDRWLFKFWEVIKEWQDNNLKNIEKLKLEKVKLNNIISSVDMGIILVDSEKKIKLKNDAINFIYIKEDIKNYKKDIKYPEIIKFIDRLISKKENNISEVYLEDIQKYILLRGKYMKSREEYLFTIKDITRDRETLEIQKNFITNVGHELKTPLTNITGYLVALREEEDSHKRDKFINTIERNALKLDNILMDFLNLSKIESSKVVNLAPIHVNLLIDEINRSLENQIELKKVDLSYKLDLQSDYIRIDFEKTTMILKNLIENAIIYNVNTPRIKITMEEKFDKYKISVKDNGIGMNKSDTYKIFDRFYRVDKARTSNVAGTGLGLSIVYELVHLCGGDIDVKSNKKGTLFTFTMIK</sequence>
<dbReference type="PANTHER" id="PTHR45453:SF1">
    <property type="entry name" value="PHOSPHATE REGULON SENSOR PROTEIN PHOR"/>
    <property type="match status" value="1"/>
</dbReference>
<dbReference type="SMART" id="SM00387">
    <property type="entry name" value="HATPase_c"/>
    <property type="match status" value="1"/>
</dbReference>
<proteinExistence type="predicted"/>
<evidence type="ECO:0000259" key="8">
    <source>
        <dbReference type="PROSITE" id="PS50109"/>
    </source>
</evidence>
<comment type="catalytic activity">
    <reaction evidence="1">
        <text>ATP + protein L-histidine = ADP + protein N-phospho-L-histidine.</text>
        <dbReference type="EC" id="2.7.13.3"/>
    </reaction>
</comment>
<dbReference type="Pfam" id="PF02518">
    <property type="entry name" value="HATPase_c"/>
    <property type="match status" value="1"/>
</dbReference>
<dbReference type="Proteomes" id="UP000263486">
    <property type="component" value="Unassembled WGS sequence"/>
</dbReference>
<dbReference type="PRINTS" id="PR00344">
    <property type="entry name" value="BCTRLSENSOR"/>
</dbReference>
<name>A0ABX9KIK2_9FUSO</name>
<keyword evidence="4" id="KW-0808">Transferase</keyword>
<evidence type="ECO:0000313" key="9">
    <source>
        <dbReference type="EMBL" id="REI42052.1"/>
    </source>
</evidence>
<gene>
    <name evidence="9" type="ORF">DYH56_04855</name>
</gene>
<dbReference type="Gene3D" id="3.30.565.10">
    <property type="entry name" value="Histidine kinase-like ATPase, C-terminal domain"/>
    <property type="match status" value="1"/>
</dbReference>
<evidence type="ECO:0000256" key="5">
    <source>
        <dbReference type="ARBA" id="ARBA00022777"/>
    </source>
</evidence>
<organism evidence="9 10">
    <name type="scientific">Psychrilyobacter piezotolerans</name>
    <dbReference type="NCBI Taxonomy" id="2293438"/>
    <lineage>
        <taxon>Bacteria</taxon>
        <taxon>Fusobacteriati</taxon>
        <taxon>Fusobacteriota</taxon>
        <taxon>Fusobacteriia</taxon>
        <taxon>Fusobacteriales</taxon>
        <taxon>Fusobacteriaceae</taxon>
        <taxon>Psychrilyobacter</taxon>
    </lineage>
</organism>
<dbReference type="EMBL" id="QUAJ01000006">
    <property type="protein sequence ID" value="REI42052.1"/>
    <property type="molecule type" value="Genomic_DNA"/>
</dbReference>
<keyword evidence="10" id="KW-1185">Reference proteome</keyword>
<dbReference type="InterPro" id="IPR003594">
    <property type="entry name" value="HATPase_dom"/>
</dbReference>
<dbReference type="InterPro" id="IPR036097">
    <property type="entry name" value="HisK_dim/P_sf"/>
</dbReference>
<evidence type="ECO:0000256" key="1">
    <source>
        <dbReference type="ARBA" id="ARBA00000085"/>
    </source>
</evidence>
<dbReference type="PANTHER" id="PTHR45453">
    <property type="entry name" value="PHOSPHATE REGULON SENSOR PROTEIN PHOR"/>
    <property type="match status" value="1"/>
</dbReference>
<keyword evidence="7" id="KW-0472">Membrane</keyword>
<keyword evidence="7" id="KW-0812">Transmembrane</keyword>
<dbReference type="CDD" id="cd00075">
    <property type="entry name" value="HATPase"/>
    <property type="match status" value="1"/>
</dbReference>
<feature type="transmembrane region" description="Helical" evidence="7">
    <location>
        <begin position="119"/>
        <end position="140"/>
    </location>
</feature>
<dbReference type="SUPFAM" id="SSF47384">
    <property type="entry name" value="Homodimeric domain of signal transducing histidine kinase"/>
    <property type="match status" value="1"/>
</dbReference>
<dbReference type="PROSITE" id="PS50109">
    <property type="entry name" value="HIS_KIN"/>
    <property type="match status" value="1"/>
</dbReference>
<dbReference type="SUPFAM" id="SSF55874">
    <property type="entry name" value="ATPase domain of HSP90 chaperone/DNA topoisomerase II/histidine kinase"/>
    <property type="match status" value="1"/>
</dbReference>
<comment type="caution">
    <text evidence="9">The sequence shown here is derived from an EMBL/GenBank/DDBJ whole genome shotgun (WGS) entry which is preliminary data.</text>
</comment>